<feature type="region of interest" description="Disordered" evidence="4">
    <location>
        <begin position="134"/>
        <end position="160"/>
    </location>
</feature>
<protein>
    <submittedName>
        <fullName evidence="5">Flagellar biosynthesis/type III secretory pathway chaperone</fullName>
    </submittedName>
</protein>
<reference evidence="5 6" key="1">
    <citation type="submission" date="2017-05" db="EMBL/GenBank/DDBJ databases">
        <title>Thiocyanate degradation by Thiohalobacter thiocyanaticus FOKN1.</title>
        <authorList>
            <person name="Oshiki M."/>
            <person name="Fukushima T."/>
            <person name="Kawano S."/>
            <person name="Nakagawa J."/>
        </authorList>
    </citation>
    <scope>NUCLEOTIDE SEQUENCE [LARGE SCALE GENOMIC DNA]</scope>
    <source>
        <strain evidence="5 6">FOKN1</strain>
    </source>
</reference>
<keyword evidence="6" id="KW-1185">Reference proteome</keyword>
<dbReference type="GO" id="GO:0044780">
    <property type="term" value="P:bacterial-type flagellum assembly"/>
    <property type="evidence" value="ECO:0007669"/>
    <property type="project" value="InterPro"/>
</dbReference>
<dbReference type="InterPro" id="IPR036679">
    <property type="entry name" value="FlgN-like_sf"/>
</dbReference>
<feature type="compositionally biased region" description="Polar residues" evidence="4">
    <location>
        <begin position="143"/>
        <end position="152"/>
    </location>
</feature>
<dbReference type="SUPFAM" id="SSF140566">
    <property type="entry name" value="FlgN-like"/>
    <property type="match status" value="1"/>
</dbReference>
<comment type="function">
    <text evidence="1">Required for the efficient initiation of filament assembly.</text>
</comment>
<evidence type="ECO:0000256" key="4">
    <source>
        <dbReference type="SAM" id="MobiDB-lite"/>
    </source>
</evidence>
<dbReference type="AlphaFoldDB" id="A0A1Z4VQE6"/>
<dbReference type="InterPro" id="IPR007809">
    <property type="entry name" value="FlgN-like"/>
</dbReference>
<keyword evidence="3" id="KW-1005">Bacterial flagellum biogenesis</keyword>
<keyword evidence="5" id="KW-0966">Cell projection</keyword>
<gene>
    <name evidence="5" type="ORF">FOKN1_1445</name>
</gene>
<dbReference type="EMBL" id="AP018052">
    <property type="protein sequence ID" value="BAZ93841.1"/>
    <property type="molecule type" value="Genomic_DNA"/>
</dbReference>
<keyword evidence="5" id="KW-0969">Cilium</keyword>
<evidence type="ECO:0000256" key="1">
    <source>
        <dbReference type="ARBA" id="ARBA00002397"/>
    </source>
</evidence>
<evidence type="ECO:0000256" key="2">
    <source>
        <dbReference type="ARBA" id="ARBA00007703"/>
    </source>
</evidence>
<dbReference type="Gene3D" id="1.20.58.300">
    <property type="entry name" value="FlgN-like"/>
    <property type="match status" value="1"/>
</dbReference>
<dbReference type="Proteomes" id="UP000218765">
    <property type="component" value="Chromosome"/>
</dbReference>
<dbReference type="RefSeq" id="WP_096365995.1">
    <property type="nucleotide sequence ID" value="NZ_AP018052.1"/>
</dbReference>
<accession>A0A1Z4VQE6</accession>
<evidence type="ECO:0000313" key="5">
    <source>
        <dbReference type="EMBL" id="BAZ93841.1"/>
    </source>
</evidence>
<name>A0A1Z4VQE6_9GAMM</name>
<dbReference type="KEGG" id="ttc:FOKN1_1445"/>
<dbReference type="OrthoDB" id="5298520at2"/>
<organism evidence="5 6">
    <name type="scientific">Thiohalobacter thiocyanaticus</name>
    <dbReference type="NCBI Taxonomy" id="585455"/>
    <lineage>
        <taxon>Bacteria</taxon>
        <taxon>Pseudomonadati</taxon>
        <taxon>Pseudomonadota</taxon>
        <taxon>Gammaproteobacteria</taxon>
        <taxon>Thiohalobacterales</taxon>
        <taxon>Thiohalobacteraceae</taxon>
        <taxon>Thiohalobacter</taxon>
    </lineage>
</organism>
<sequence>MQQALKSALTQLFDREQHTLTALNRILATELEALQAQDTAALEQAARDKAERMQELEGMERDLSALLSRAGYGSDRDGIETCIARCDHSGDLAGRWTQLLQSLQQCQERNRHNGAAIEIHRRHTRSALAVLRGESPDPATYAASGQTDNAHTGTRPLAKA</sequence>
<keyword evidence="5" id="KW-0282">Flagellum</keyword>
<proteinExistence type="inferred from homology"/>
<evidence type="ECO:0000313" key="6">
    <source>
        <dbReference type="Proteomes" id="UP000218765"/>
    </source>
</evidence>
<evidence type="ECO:0000256" key="3">
    <source>
        <dbReference type="ARBA" id="ARBA00022795"/>
    </source>
</evidence>
<dbReference type="Pfam" id="PF05130">
    <property type="entry name" value="FlgN"/>
    <property type="match status" value="1"/>
</dbReference>
<comment type="similarity">
    <text evidence="2">Belongs to the FlgN family.</text>
</comment>